<feature type="region of interest" description="Disordered" evidence="1">
    <location>
        <begin position="515"/>
        <end position="536"/>
    </location>
</feature>
<gene>
    <name evidence="3" type="ORF">N657DRAFT_600853</name>
</gene>
<reference evidence="3" key="2">
    <citation type="submission" date="2023-05" db="EMBL/GenBank/DDBJ databases">
        <authorList>
            <consortium name="Lawrence Berkeley National Laboratory"/>
            <person name="Steindorff A."/>
            <person name="Hensen N."/>
            <person name="Bonometti L."/>
            <person name="Westerberg I."/>
            <person name="Brannstrom I.O."/>
            <person name="Guillou S."/>
            <person name="Cros-Aarteil S."/>
            <person name="Calhoun S."/>
            <person name="Haridas S."/>
            <person name="Kuo A."/>
            <person name="Mondo S."/>
            <person name="Pangilinan J."/>
            <person name="Riley R."/>
            <person name="Labutti K."/>
            <person name="Andreopoulos B."/>
            <person name="Lipzen A."/>
            <person name="Chen C."/>
            <person name="Yanf M."/>
            <person name="Daum C."/>
            <person name="Ng V."/>
            <person name="Clum A."/>
            <person name="Ohm R."/>
            <person name="Martin F."/>
            <person name="Silar P."/>
            <person name="Natvig D."/>
            <person name="Lalanne C."/>
            <person name="Gautier V."/>
            <person name="Ament-Velasquez S.L."/>
            <person name="Kruys A."/>
            <person name="Hutchinson M.I."/>
            <person name="Powell A.J."/>
            <person name="Barry K."/>
            <person name="Miller A.N."/>
            <person name="Grigoriev I.V."/>
            <person name="Debuchy R."/>
            <person name="Gladieux P."/>
            <person name="Thoren M.H."/>
            <person name="Johannesson H."/>
        </authorList>
    </citation>
    <scope>NUCLEOTIDE SEQUENCE</scope>
    <source>
        <strain evidence="3">CBS 731.68</strain>
    </source>
</reference>
<dbReference type="RefSeq" id="XP_062645457.1">
    <property type="nucleotide sequence ID" value="XM_062790088.1"/>
</dbReference>
<dbReference type="PANTHER" id="PTHR33840:SF1">
    <property type="entry name" value="TLE1 PHOSPHOLIPASE DOMAIN-CONTAINING PROTEIN"/>
    <property type="match status" value="1"/>
</dbReference>
<dbReference type="EMBL" id="MU853233">
    <property type="protein sequence ID" value="KAK4121686.1"/>
    <property type="molecule type" value="Genomic_DNA"/>
</dbReference>
<reference evidence="3" key="1">
    <citation type="journal article" date="2023" name="Mol. Phylogenet. Evol.">
        <title>Genome-scale phylogeny and comparative genomics of the fungal order Sordariales.</title>
        <authorList>
            <person name="Hensen N."/>
            <person name="Bonometti L."/>
            <person name="Westerberg I."/>
            <person name="Brannstrom I.O."/>
            <person name="Guillou S."/>
            <person name="Cros-Aarteil S."/>
            <person name="Calhoun S."/>
            <person name="Haridas S."/>
            <person name="Kuo A."/>
            <person name="Mondo S."/>
            <person name="Pangilinan J."/>
            <person name="Riley R."/>
            <person name="LaButti K."/>
            <person name="Andreopoulos B."/>
            <person name="Lipzen A."/>
            <person name="Chen C."/>
            <person name="Yan M."/>
            <person name="Daum C."/>
            <person name="Ng V."/>
            <person name="Clum A."/>
            <person name="Steindorff A."/>
            <person name="Ohm R.A."/>
            <person name="Martin F."/>
            <person name="Silar P."/>
            <person name="Natvig D.O."/>
            <person name="Lalanne C."/>
            <person name="Gautier V."/>
            <person name="Ament-Velasquez S.L."/>
            <person name="Kruys A."/>
            <person name="Hutchinson M.I."/>
            <person name="Powell A.J."/>
            <person name="Barry K."/>
            <person name="Miller A.N."/>
            <person name="Grigoriev I.V."/>
            <person name="Debuchy R."/>
            <person name="Gladieux P."/>
            <person name="Hiltunen Thoren M."/>
            <person name="Johannesson H."/>
        </authorList>
    </citation>
    <scope>NUCLEOTIDE SEQUENCE</scope>
    <source>
        <strain evidence="3">CBS 731.68</strain>
    </source>
</reference>
<dbReference type="Pfam" id="PF09994">
    <property type="entry name" value="T6SS_Tle1-like_cat"/>
    <property type="match status" value="1"/>
</dbReference>
<comment type="caution">
    <text evidence="3">The sequence shown here is derived from an EMBL/GenBank/DDBJ whole genome shotgun (WGS) entry which is preliminary data.</text>
</comment>
<keyword evidence="4" id="KW-1185">Reference proteome</keyword>
<dbReference type="GeneID" id="87826858"/>
<evidence type="ECO:0000313" key="4">
    <source>
        <dbReference type="Proteomes" id="UP001302602"/>
    </source>
</evidence>
<dbReference type="SUPFAM" id="SSF53474">
    <property type="entry name" value="alpha/beta-Hydrolases"/>
    <property type="match status" value="2"/>
</dbReference>
<name>A0AAN6Z1A0_9PEZI</name>
<accession>A0AAN6Z1A0</accession>
<dbReference type="PANTHER" id="PTHR33840">
    <property type="match status" value="1"/>
</dbReference>
<sequence length="536" mass="60984">MPQVVYYHPGVGSTESSRVARIVEGATGGGIVRDIAESYRFICDNYSFGDEIILIGFSRGAFTARSVAQMVCSLGFLNGAGLDQFPHIYDDYRTWHKWNRQAFDENKHLYLMLLCTQRRKHWEPIAGHVQAVCVWDTVGSLGIPRLLPLQIRFLNPNVHRGVNYAFHAMALDEWRQVFNCTLWGKRGNNNTRLRQVWFPGNHGNVGGGWEDQQIATIALAWMADQLTSIGVEFSETEMSRIFYSMHPKARARHWALGLIRNPTGLTAVPDKIWSYIAAPYRMLTRGTTDYPTRTPGDYVDDKREKLVNPNELVHPCVRIRYLYGGLNLDDAGPWTCRALTERGYRLERRDGPAIQIRKGHDSIAEAAYYSLRGPVTPYYDGVLPSDTAAGTDENPLVKVEQPHEGKLCQLPEPRSYWVWKRTKDGIEQELPEEHIGMWERLFIRITEQLVKWQRDGDDKQAAAAARAKKGVFRWAVDATKSAWKFVRPPRRPPPSEAAKLNSPMIPQTYGYHDLVSWQKGDTNPQPSKNSTKSATV</sequence>
<feature type="compositionally biased region" description="Polar residues" evidence="1">
    <location>
        <begin position="519"/>
        <end position="536"/>
    </location>
</feature>
<dbReference type="Proteomes" id="UP001302602">
    <property type="component" value="Unassembled WGS sequence"/>
</dbReference>
<proteinExistence type="predicted"/>
<protein>
    <recommendedName>
        <fullName evidence="2">T6SS Phospholipase effector Tle1-like catalytic domain-containing protein</fullName>
    </recommendedName>
</protein>
<evidence type="ECO:0000313" key="3">
    <source>
        <dbReference type="EMBL" id="KAK4121686.1"/>
    </source>
</evidence>
<dbReference type="InterPro" id="IPR018712">
    <property type="entry name" value="Tle1-like_cat"/>
</dbReference>
<organism evidence="3 4">
    <name type="scientific">Parathielavia appendiculata</name>
    <dbReference type="NCBI Taxonomy" id="2587402"/>
    <lineage>
        <taxon>Eukaryota</taxon>
        <taxon>Fungi</taxon>
        <taxon>Dikarya</taxon>
        <taxon>Ascomycota</taxon>
        <taxon>Pezizomycotina</taxon>
        <taxon>Sordariomycetes</taxon>
        <taxon>Sordariomycetidae</taxon>
        <taxon>Sordariales</taxon>
        <taxon>Chaetomiaceae</taxon>
        <taxon>Parathielavia</taxon>
    </lineage>
</organism>
<dbReference type="AlphaFoldDB" id="A0AAN6Z1A0"/>
<feature type="domain" description="T6SS Phospholipase effector Tle1-like catalytic" evidence="2">
    <location>
        <begin position="2"/>
        <end position="225"/>
    </location>
</feature>
<evidence type="ECO:0000259" key="2">
    <source>
        <dbReference type="Pfam" id="PF09994"/>
    </source>
</evidence>
<evidence type="ECO:0000256" key="1">
    <source>
        <dbReference type="SAM" id="MobiDB-lite"/>
    </source>
</evidence>
<dbReference type="InterPro" id="IPR029058">
    <property type="entry name" value="AB_hydrolase_fold"/>
</dbReference>